<evidence type="ECO:0000313" key="2">
    <source>
        <dbReference type="Proteomes" id="UP000218824"/>
    </source>
</evidence>
<organism evidence="1 2">
    <name type="scientific">Lysobacter enzymogenes</name>
    <dbReference type="NCBI Taxonomy" id="69"/>
    <lineage>
        <taxon>Bacteria</taxon>
        <taxon>Pseudomonadati</taxon>
        <taxon>Pseudomonadota</taxon>
        <taxon>Gammaproteobacteria</taxon>
        <taxon>Lysobacterales</taxon>
        <taxon>Lysobacteraceae</taxon>
        <taxon>Lysobacter</taxon>
    </lineage>
</organism>
<dbReference type="KEGG" id="lem:LEN_0522"/>
<dbReference type="EMBL" id="AP014940">
    <property type="protein sequence ID" value="BAV96009.1"/>
    <property type="molecule type" value="Genomic_DNA"/>
</dbReference>
<dbReference type="AlphaFoldDB" id="A0AAU9AIP1"/>
<sequence>MDAYGNLTSIDEFSGNKRIRLISYLDPDVALGVFPPTPDSSGWSVAAVHRLSAGSGGQTLMRVNALGRSAFSLAWDGDTSQYLSWEGTASDQLVLEQLTQPQDGDHIAPPEFAVDFVEQCWFALNDPYHGAVVDISESGTGEGNPVISFSWNGGANQIWRAQWVDHPAAAADDGEQRFVQNAGKFASQCQP</sequence>
<dbReference type="RefSeq" id="WP_096376529.1">
    <property type="nucleotide sequence ID" value="NZ_AP014940.1"/>
</dbReference>
<evidence type="ECO:0008006" key="3">
    <source>
        <dbReference type="Google" id="ProtNLM"/>
    </source>
</evidence>
<dbReference type="SUPFAM" id="SSF50370">
    <property type="entry name" value="Ricin B-like lectins"/>
    <property type="match status" value="1"/>
</dbReference>
<proteinExistence type="predicted"/>
<dbReference type="Gene3D" id="2.80.10.50">
    <property type="match status" value="1"/>
</dbReference>
<dbReference type="Proteomes" id="UP000218824">
    <property type="component" value="Chromosome"/>
</dbReference>
<reference evidence="1 2" key="1">
    <citation type="journal article" date="2017" name="DNA Res.">
        <title>Complete genome sequence and expression profile of the commercial lytic enzyme producer Lysobacter enzymogenes M497-1.</title>
        <authorList>
            <person name="Takami H."/>
            <person name="Toyoda A."/>
            <person name="Uchiyama I."/>
            <person name="Itoh T."/>
            <person name="Takaki Y."/>
            <person name="Arai W."/>
            <person name="Nishi S."/>
            <person name="Kawai M."/>
            <person name="Shinya K."/>
            <person name="Ikeda H."/>
        </authorList>
    </citation>
    <scope>NUCLEOTIDE SEQUENCE [LARGE SCALE GENOMIC DNA]</scope>
    <source>
        <strain evidence="1 2">M497-1</strain>
    </source>
</reference>
<accession>A0AAU9AIP1</accession>
<gene>
    <name evidence="1" type="ORF">LEN_0522</name>
</gene>
<dbReference type="GeneID" id="83062428"/>
<name>A0AAU9AIP1_LYSEN</name>
<dbReference type="InterPro" id="IPR035992">
    <property type="entry name" value="Ricin_B-like_lectins"/>
</dbReference>
<evidence type="ECO:0000313" key="1">
    <source>
        <dbReference type="EMBL" id="BAV96009.1"/>
    </source>
</evidence>
<protein>
    <recommendedName>
        <fullName evidence="3">Ricin B lectin domain-containing protein</fullName>
    </recommendedName>
</protein>